<feature type="region of interest" description="Disordered" evidence="1">
    <location>
        <begin position="1"/>
        <end position="24"/>
    </location>
</feature>
<accession>A0A9N9AIL0</accession>
<dbReference type="AlphaFoldDB" id="A0A9N9AIL0"/>
<feature type="compositionally biased region" description="Basic and acidic residues" evidence="1">
    <location>
        <begin position="9"/>
        <end position="19"/>
    </location>
</feature>
<comment type="caution">
    <text evidence="2">The sequence shown here is derived from an EMBL/GenBank/DDBJ whole genome shotgun (WGS) entry which is preliminary data.</text>
</comment>
<name>A0A9N9AIL0_9GLOM</name>
<evidence type="ECO:0000313" key="3">
    <source>
        <dbReference type="Proteomes" id="UP000789706"/>
    </source>
</evidence>
<gene>
    <name evidence="2" type="ORF">DEBURN_LOCUS6167</name>
</gene>
<proteinExistence type="predicted"/>
<dbReference type="EMBL" id="CAJVPK010000610">
    <property type="protein sequence ID" value="CAG8531588.1"/>
    <property type="molecule type" value="Genomic_DNA"/>
</dbReference>
<dbReference type="Proteomes" id="UP000789706">
    <property type="component" value="Unassembled WGS sequence"/>
</dbReference>
<keyword evidence="3" id="KW-1185">Reference proteome</keyword>
<evidence type="ECO:0000313" key="2">
    <source>
        <dbReference type="EMBL" id="CAG8531588.1"/>
    </source>
</evidence>
<evidence type="ECO:0000256" key="1">
    <source>
        <dbReference type="SAM" id="MobiDB-lite"/>
    </source>
</evidence>
<sequence>MAENQMEQNKSKNESENRTENSFSKIDGHLNKKWFIIAT</sequence>
<organism evidence="2 3">
    <name type="scientific">Diversispora eburnea</name>
    <dbReference type="NCBI Taxonomy" id="1213867"/>
    <lineage>
        <taxon>Eukaryota</taxon>
        <taxon>Fungi</taxon>
        <taxon>Fungi incertae sedis</taxon>
        <taxon>Mucoromycota</taxon>
        <taxon>Glomeromycotina</taxon>
        <taxon>Glomeromycetes</taxon>
        <taxon>Diversisporales</taxon>
        <taxon>Diversisporaceae</taxon>
        <taxon>Diversispora</taxon>
    </lineage>
</organism>
<protein>
    <submittedName>
        <fullName evidence="2">637_t:CDS:1</fullName>
    </submittedName>
</protein>
<reference evidence="2" key="1">
    <citation type="submission" date="2021-06" db="EMBL/GenBank/DDBJ databases">
        <authorList>
            <person name="Kallberg Y."/>
            <person name="Tangrot J."/>
            <person name="Rosling A."/>
        </authorList>
    </citation>
    <scope>NUCLEOTIDE SEQUENCE</scope>
    <source>
        <strain evidence="2">AZ414A</strain>
    </source>
</reference>